<dbReference type="HOGENOM" id="CLU_041220_0_1_6"/>
<feature type="binding site" evidence="7 8">
    <location>
        <position position="47"/>
    </location>
    <ligand>
        <name>S-adenosyl-L-methionine</name>
        <dbReference type="ChEBI" id="CHEBI:59789"/>
    </ligand>
</feature>
<dbReference type="InterPro" id="IPR020598">
    <property type="entry name" value="rRNA_Ade_methylase_Trfase_N"/>
</dbReference>
<organism evidence="10 11">
    <name type="scientific">Thalassolituus oleivorans MIL-1</name>
    <dbReference type="NCBI Taxonomy" id="1298593"/>
    <lineage>
        <taxon>Bacteria</taxon>
        <taxon>Pseudomonadati</taxon>
        <taxon>Pseudomonadota</taxon>
        <taxon>Gammaproteobacteria</taxon>
        <taxon>Oceanospirillales</taxon>
        <taxon>Oceanospirillaceae</taxon>
        <taxon>Thalassolituus</taxon>
    </lineage>
</organism>
<accession>M5DNN6</accession>
<dbReference type="InterPro" id="IPR011530">
    <property type="entry name" value="rRNA_adenine_dimethylase"/>
</dbReference>
<dbReference type="EMBL" id="HF680312">
    <property type="protein sequence ID" value="CCU71036.1"/>
    <property type="molecule type" value="Genomic_DNA"/>
</dbReference>
<feature type="binding site" evidence="7 8">
    <location>
        <position position="114"/>
    </location>
    <ligand>
        <name>S-adenosyl-L-methionine</name>
        <dbReference type="ChEBI" id="CHEBI:59789"/>
    </ligand>
</feature>
<dbReference type="NCBIfam" id="TIGR00755">
    <property type="entry name" value="ksgA"/>
    <property type="match status" value="1"/>
</dbReference>
<dbReference type="AlphaFoldDB" id="M5DNN6"/>
<evidence type="ECO:0000256" key="7">
    <source>
        <dbReference type="HAMAP-Rule" id="MF_00607"/>
    </source>
</evidence>
<gene>
    <name evidence="7" type="primary">rsmA</name>
    <name evidence="7" type="synonym">ksgA</name>
    <name evidence="10" type="ORF">TOL_0598</name>
</gene>
<dbReference type="InterPro" id="IPR020596">
    <property type="entry name" value="rRNA_Ade_Mease_Trfase_CS"/>
</dbReference>
<dbReference type="PANTHER" id="PTHR11727:SF7">
    <property type="entry name" value="DIMETHYLADENOSINE TRANSFERASE-RELATED"/>
    <property type="match status" value="1"/>
</dbReference>
<dbReference type="PROSITE" id="PS01131">
    <property type="entry name" value="RRNA_A_DIMETH"/>
    <property type="match status" value="1"/>
</dbReference>
<keyword evidence="11" id="KW-1185">Reference proteome</keyword>
<dbReference type="SMART" id="SM00650">
    <property type="entry name" value="rADc"/>
    <property type="match status" value="1"/>
</dbReference>
<name>M5DNN6_9GAMM</name>
<evidence type="ECO:0000256" key="6">
    <source>
        <dbReference type="ARBA" id="ARBA00022884"/>
    </source>
</evidence>
<proteinExistence type="inferred from homology"/>
<dbReference type="InterPro" id="IPR001737">
    <property type="entry name" value="KsgA/Erm"/>
</dbReference>
<dbReference type="RefSeq" id="WP_015485773.1">
    <property type="nucleotide sequence ID" value="NC_020888.1"/>
</dbReference>
<comment type="similarity">
    <text evidence="7">Belongs to the class I-like SAM-binding methyltransferase superfamily. rRNA adenine N(6)-methyltransferase family. RsmA subfamily.</text>
</comment>
<feature type="domain" description="Ribosomal RNA adenine methylase transferase N-terminal" evidence="9">
    <location>
        <begin position="27"/>
        <end position="199"/>
    </location>
</feature>
<dbReference type="Pfam" id="PF00398">
    <property type="entry name" value="RrnaAD"/>
    <property type="match status" value="1"/>
</dbReference>
<dbReference type="GO" id="GO:0052908">
    <property type="term" value="F:16S rRNA (adenine(1518)-N(6)/adenine(1519)-N(6))-dimethyltransferase activity"/>
    <property type="evidence" value="ECO:0007669"/>
    <property type="project" value="UniProtKB-EC"/>
</dbReference>
<keyword evidence="4 7" id="KW-0808">Transferase</keyword>
<comment type="catalytic activity">
    <reaction evidence="7">
        <text>adenosine(1518)/adenosine(1519) in 16S rRNA + 4 S-adenosyl-L-methionine = N(6)-dimethyladenosine(1518)/N(6)-dimethyladenosine(1519) in 16S rRNA + 4 S-adenosyl-L-homocysteine + 4 H(+)</text>
        <dbReference type="Rhea" id="RHEA:19609"/>
        <dbReference type="Rhea" id="RHEA-COMP:10232"/>
        <dbReference type="Rhea" id="RHEA-COMP:10233"/>
        <dbReference type="ChEBI" id="CHEBI:15378"/>
        <dbReference type="ChEBI" id="CHEBI:57856"/>
        <dbReference type="ChEBI" id="CHEBI:59789"/>
        <dbReference type="ChEBI" id="CHEBI:74411"/>
        <dbReference type="ChEBI" id="CHEBI:74493"/>
        <dbReference type="EC" id="2.1.1.182"/>
    </reaction>
</comment>
<dbReference type="PANTHER" id="PTHR11727">
    <property type="entry name" value="DIMETHYLADENOSINE TRANSFERASE"/>
    <property type="match status" value="1"/>
</dbReference>
<keyword evidence="1 7" id="KW-0963">Cytoplasm</keyword>
<feature type="binding site" evidence="7 8">
    <location>
        <position position="22"/>
    </location>
    <ligand>
        <name>S-adenosyl-L-methionine</name>
        <dbReference type="ChEBI" id="CHEBI:59789"/>
    </ligand>
</feature>
<dbReference type="STRING" id="187493.CN03_15065"/>
<dbReference type="Gene3D" id="1.10.8.100">
    <property type="entry name" value="Ribosomal RNA adenine dimethylase-like, domain 2"/>
    <property type="match status" value="1"/>
</dbReference>
<evidence type="ECO:0000256" key="8">
    <source>
        <dbReference type="PROSITE-ProRule" id="PRU01026"/>
    </source>
</evidence>
<dbReference type="GeneID" id="79175573"/>
<protein>
    <recommendedName>
        <fullName evidence="7">Ribosomal RNA small subunit methyltransferase A</fullName>
        <ecNumber evidence="7">2.1.1.182</ecNumber>
    </recommendedName>
    <alternativeName>
        <fullName evidence="7">16S rRNA (adenine(1518)-N(6)/adenine(1519)-N(6))-dimethyltransferase</fullName>
    </alternativeName>
    <alternativeName>
        <fullName evidence="7">16S rRNA dimethyladenosine transferase</fullName>
    </alternativeName>
    <alternativeName>
        <fullName evidence="7">16S rRNA dimethylase</fullName>
    </alternativeName>
    <alternativeName>
        <fullName evidence="7">S-adenosylmethionine-6-N', N'-adenosyl(rRNA) dimethyltransferase</fullName>
    </alternativeName>
</protein>
<dbReference type="HAMAP" id="MF_00607">
    <property type="entry name" value="16SrRNA_methyltr_A"/>
    <property type="match status" value="1"/>
</dbReference>
<dbReference type="Proteomes" id="UP000011866">
    <property type="component" value="Chromosome"/>
</dbReference>
<dbReference type="InterPro" id="IPR023165">
    <property type="entry name" value="rRNA_Ade_diMease-like_C"/>
</dbReference>
<keyword evidence="6 7" id="KW-0694">RNA-binding</keyword>
<dbReference type="eggNOG" id="COG0030">
    <property type="taxonomic scope" value="Bacteria"/>
</dbReference>
<sequence>MSKQPQKAQGHRARKRFGQNFLHDHHVIDKIVRAIHPKATDALVEIGPGMGALTEPLLEACGKLDVVELDRDLIPILRTKFFNYPDFRIHEGDALKFDFGTILQPGQQLRIVGNLPYNISTPLIFHFLAHHHMVLDMHFMLQKEVVERLAASPGTGDYGRLSIMAQYFCKVEPLFVVGPGSFNPPPKVDSAIVRLVPYDVLPYPAKDHKTLEHVVREAFSMRRKTLRNTLKRLIDAEALEAIGIDVTLRPERLTLAEYVRISDAVFDLKSAAADNADTDVTHSDALNNDPESQDEY</sequence>
<comment type="function">
    <text evidence="7">Specifically dimethylates two adjacent adenosines (A1518 and A1519) in the loop of a conserved hairpin near the 3'-end of 16S rRNA in the 30S particle. May play a critical role in biogenesis of 30S subunits.</text>
</comment>
<evidence type="ECO:0000313" key="10">
    <source>
        <dbReference type="EMBL" id="CCU71036.1"/>
    </source>
</evidence>
<comment type="subcellular location">
    <subcellularLocation>
        <location evidence="7">Cytoplasm</location>
    </subcellularLocation>
</comment>
<evidence type="ECO:0000256" key="5">
    <source>
        <dbReference type="ARBA" id="ARBA00022691"/>
    </source>
</evidence>
<dbReference type="SUPFAM" id="SSF53335">
    <property type="entry name" value="S-adenosyl-L-methionine-dependent methyltransferases"/>
    <property type="match status" value="1"/>
</dbReference>
<dbReference type="EC" id="2.1.1.182" evidence="7"/>
<dbReference type="GO" id="GO:0005829">
    <property type="term" value="C:cytosol"/>
    <property type="evidence" value="ECO:0007669"/>
    <property type="project" value="TreeGrafter"/>
</dbReference>
<dbReference type="CDD" id="cd02440">
    <property type="entry name" value="AdoMet_MTases"/>
    <property type="match status" value="1"/>
</dbReference>
<dbReference type="FunFam" id="1.10.8.100:FF:000001">
    <property type="entry name" value="Ribosomal RNA small subunit methyltransferase A"/>
    <property type="match status" value="1"/>
</dbReference>
<evidence type="ECO:0000256" key="4">
    <source>
        <dbReference type="ARBA" id="ARBA00022679"/>
    </source>
</evidence>
<dbReference type="KEGG" id="tol:TOL_0598"/>
<dbReference type="GO" id="GO:0003723">
    <property type="term" value="F:RNA binding"/>
    <property type="evidence" value="ECO:0007669"/>
    <property type="project" value="UniProtKB-UniRule"/>
</dbReference>
<feature type="binding site" evidence="7 8">
    <location>
        <position position="68"/>
    </location>
    <ligand>
        <name>S-adenosyl-L-methionine</name>
        <dbReference type="ChEBI" id="CHEBI:59789"/>
    </ligand>
</feature>
<dbReference type="InterPro" id="IPR029063">
    <property type="entry name" value="SAM-dependent_MTases_sf"/>
</dbReference>
<keyword evidence="5 7" id="KW-0949">S-adenosyl-L-methionine</keyword>
<keyword evidence="3 7" id="KW-0489">Methyltransferase</keyword>
<reference evidence="10 11" key="1">
    <citation type="journal article" date="2013" name="Genome Announc.">
        <title>Genome Sequence of Thalassolituus oleivorans MIL-1 (DSM 14913T).</title>
        <authorList>
            <person name="Golyshin P.N."/>
            <person name="Werner J."/>
            <person name="Chernikova T.N."/>
            <person name="Tran H."/>
            <person name="Ferrer M."/>
            <person name="Yakimov M.M."/>
            <person name="Teeling H."/>
            <person name="Golyshina O.V."/>
        </authorList>
    </citation>
    <scope>NUCLEOTIDE SEQUENCE [LARGE SCALE GENOMIC DNA]</scope>
    <source>
        <strain evidence="10 11">MIL-1</strain>
    </source>
</reference>
<evidence type="ECO:0000313" key="11">
    <source>
        <dbReference type="Proteomes" id="UP000011866"/>
    </source>
</evidence>
<evidence type="ECO:0000256" key="2">
    <source>
        <dbReference type="ARBA" id="ARBA00022552"/>
    </source>
</evidence>
<feature type="binding site" evidence="7 8">
    <location>
        <position position="93"/>
    </location>
    <ligand>
        <name>S-adenosyl-L-methionine</name>
        <dbReference type="ChEBI" id="CHEBI:59789"/>
    </ligand>
</feature>
<keyword evidence="2 7" id="KW-0698">rRNA processing</keyword>
<feature type="binding site" evidence="7 8">
    <location>
        <position position="20"/>
    </location>
    <ligand>
        <name>S-adenosyl-L-methionine</name>
        <dbReference type="ChEBI" id="CHEBI:59789"/>
    </ligand>
</feature>
<evidence type="ECO:0000256" key="3">
    <source>
        <dbReference type="ARBA" id="ARBA00022603"/>
    </source>
</evidence>
<dbReference type="PROSITE" id="PS51689">
    <property type="entry name" value="SAM_RNA_A_N6_MT"/>
    <property type="match status" value="1"/>
</dbReference>
<evidence type="ECO:0000256" key="1">
    <source>
        <dbReference type="ARBA" id="ARBA00022490"/>
    </source>
</evidence>
<evidence type="ECO:0000259" key="9">
    <source>
        <dbReference type="SMART" id="SM00650"/>
    </source>
</evidence>
<dbReference type="Gene3D" id="3.40.50.150">
    <property type="entry name" value="Vaccinia Virus protein VP39"/>
    <property type="match status" value="1"/>
</dbReference>
<dbReference type="PATRIC" id="fig|1298593.3.peg.570"/>